<reference evidence="2 3" key="1">
    <citation type="submission" date="2016-11" db="EMBL/GenBank/DDBJ databases">
        <authorList>
            <person name="Varghese N."/>
            <person name="Submissions S."/>
        </authorList>
    </citation>
    <scope>NUCLEOTIDE SEQUENCE [LARGE SCALE GENOMIC DNA]</scope>
    <source>
        <strain evidence="2 3">DSM 17919</strain>
    </source>
</reference>
<dbReference type="SUPFAM" id="SSF48695">
    <property type="entry name" value="Multiheme cytochromes"/>
    <property type="match status" value="1"/>
</dbReference>
<evidence type="ECO:0000313" key="4">
    <source>
        <dbReference type="Proteomes" id="UP001568358"/>
    </source>
</evidence>
<sequence length="252" mass="27693">MSLSSENQEQEVIVPIAVAPVNRNNKTILETTFPDCPLWQPHSVDPAVAERMAYDGCNGGYGCCYAAFYSIIGQMAEKHGAPYKDFPFHVMKAGRSGVGGWKSTCGALLGAAFAYGLFYEKKEHNELVRELFYWHDTTALPIYRPKTNCKLDVDLPTSISDSVLCITSKTCWAYSSGFPIKSKESSERCARLTADVARKAIEILNAKIDGTFVPTADKNAGMKYEINASSVKDDPASVILVKQPEFRPVKAS</sequence>
<evidence type="ECO:0000313" key="3">
    <source>
        <dbReference type="Proteomes" id="UP000184001"/>
    </source>
</evidence>
<dbReference type="InterPro" id="IPR036280">
    <property type="entry name" value="Multihaem_cyt_sf"/>
</dbReference>
<dbReference type="EMBL" id="JBFSOO010000005">
    <property type="protein sequence ID" value="MEZ6853637.1"/>
    <property type="molecule type" value="Genomic_DNA"/>
</dbReference>
<proteinExistence type="predicted"/>
<gene>
    <name evidence="1" type="ORF">AB2Z07_08865</name>
    <name evidence="2" type="ORF">SAMN05660830_01572</name>
</gene>
<dbReference type="Proteomes" id="UP001568358">
    <property type="component" value="Unassembled WGS sequence"/>
</dbReference>
<dbReference type="EMBL" id="FQZR01000003">
    <property type="protein sequence ID" value="SHJ07792.1"/>
    <property type="molecule type" value="Genomic_DNA"/>
</dbReference>
<keyword evidence="4" id="KW-1185">Reference proteome</keyword>
<dbReference type="Proteomes" id="UP000184001">
    <property type="component" value="Unassembled WGS sequence"/>
</dbReference>
<dbReference type="InterPro" id="IPR010181">
    <property type="entry name" value="CGCAxxGCC_motif"/>
</dbReference>
<organism evidence="2 3">
    <name type="scientific">Halodesulfovibrio aestuarii</name>
    <dbReference type="NCBI Taxonomy" id="126333"/>
    <lineage>
        <taxon>Bacteria</taxon>
        <taxon>Pseudomonadati</taxon>
        <taxon>Thermodesulfobacteriota</taxon>
        <taxon>Desulfovibrionia</taxon>
        <taxon>Desulfovibrionales</taxon>
        <taxon>Desulfovibrionaceae</taxon>
        <taxon>Halodesulfovibrio</taxon>
    </lineage>
</organism>
<evidence type="ECO:0000313" key="1">
    <source>
        <dbReference type="EMBL" id="MEZ6853637.1"/>
    </source>
</evidence>
<evidence type="ECO:0000313" key="2">
    <source>
        <dbReference type="EMBL" id="SHJ07792.1"/>
    </source>
</evidence>
<name>A0A8G2C9D7_9BACT</name>
<dbReference type="RefSeq" id="WP_020000462.1">
    <property type="nucleotide sequence ID" value="NZ_CP192219.1"/>
</dbReference>
<accession>A0A8G2C9D7</accession>
<dbReference type="AlphaFoldDB" id="A0A8G2C9D7"/>
<protein>
    <submittedName>
        <fullName evidence="1">C-GCAxxG-C-C family protein</fullName>
    </submittedName>
    <submittedName>
        <fullName evidence="2">Redox-active protein (C_GCAxxG_C_C)</fullName>
    </submittedName>
</protein>
<reference evidence="1 4" key="2">
    <citation type="submission" date="2024-07" db="EMBL/GenBank/DDBJ databases">
        <title>Active virus-host system and metabolic interactions in a Lokiarchaeon culture.</title>
        <authorList>
            <person name="Ponce Toledo R.I."/>
            <person name="Rodrigues Oliveira T."/>
            <person name="Schleper C."/>
        </authorList>
    </citation>
    <scope>NUCLEOTIDE SEQUENCE [LARGE SCALE GENOMIC DNA]</scope>
    <source>
        <strain evidence="1 4">B35</strain>
    </source>
</reference>
<dbReference type="Pfam" id="PF09719">
    <property type="entry name" value="C_GCAxxG_C_C"/>
    <property type="match status" value="1"/>
</dbReference>
<comment type="caution">
    <text evidence="2">The sequence shown here is derived from an EMBL/GenBank/DDBJ whole genome shotgun (WGS) entry which is preliminary data.</text>
</comment>